<proteinExistence type="predicted"/>
<keyword evidence="1" id="KW-0812">Transmembrane</keyword>
<evidence type="ECO:0000313" key="2">
    <source>
        <dbReference type="EMBL" id="CAB3732700.1"/>
    </source>
</evidence>
<organism evidence="2 3">
    <name type="scientific">Paraburkholderia rhynchosiae</name>
    <dbReference type="NCBI Taxonomy" id="487049"/>
    <lineage>
        <taxon>Bacteria</taxon>
        <taxon>Pseudomonadati</taxon>
        <taxon>Pseudomonadota</taxon>
        <taxon>Betaproteobacteria</taxon>
        <taxon>Burkholderiales</taxon>
        <taxon>Burkholderiaceae</taxon>
        <taxon>Paraburkholderia</taxon>
    </lineage>
</organism>
<dbReference type="RefSeq" id="WP_244201222.1">
    <property type="nucleotide sequence ID" value="NZ_CADIJZ010000029.1"/>
</dbReference>
<dbReference type="AlphaFoldDB" id="A0A6J5CB91"/>
<name>A0A6J5CB91_9BURK</name>
<keyword evidence="1" id="KW-0472">Membrane</keyword>
<sequence length="58" mass="5821">MVDREMASPIAAKRLLIACCAAGTAVCTIALPFPDALNVTLALFTVGLAFIAAVVGSA</sequence>
<evidence type="ECO:0000313" key="3">
    <source>
        <dbReference type="Proteomes" id="UP000494205"/>
    </source>
</evidence>
<dbReference type="EMBL" id="CADIJZ010000029">
    <property type="protein sequence ID" value="CAB3732700.1"/>
    <property type="molecule type" value="Genomic_DNA"/>
</dbReference>
<dbReference type="Proteomes" id="UP000494205">
    <property type="component" value="Unassembled WGS sequence"/>
</dbReference>
<protein>
    <submittedName>
        <fullName evidence="2">Uncharacterized protein</fullName>
    </submittedName>
</protein>
<accession>A0A6J5CB91</accession>
<evidence type="ECO:0000256" key="1">
    <source>
        <dbReference type="SAM" id="Phobius"/>
    </source>
</evidence>
<gene>
    <name evidence="2" type="ORF">LMG27174_05952</name>
</gene>
<keyword evidence="1" id="KW-1133">Transmembrane helix</keyword>
<feature type="transmembrane region" description="Helical" evidence="1">
    <location>
        <begin position="37"/>
        <end position="56"/>
    </location>
</feature>
<reference evidence="2 3" key="1">
    <citation type="submission" date="2020-04" db="EMBL/GenBank/DDBJ databases">
        <authorList>
            <person name="De Canck E."/>
        </authorList>
    </citation>
    <scope>NUCLEOTIDE SEQUENCE [LARGE SCALE GENOMIC DNA]</scope>
    <source>
        <strain evidence="2 3">LMG 27174</strain>
    </source>
</reference>